<evidence type="ECO:0000313" key="3">
    <source>
        <dbReference type="Proteomes" id="UP000237271"/>
    </source>
</evidence>
<feature type="region of interest" description="Disordered" evidence="1">
    <location>
        <begin position="92"/>
        <end position="145"/>
    </location>
</feature>
<evidence type="ECO:0000256" key="1">
    <source>
        <dbReference type="SAM" id="MobiDB-lite"/>
    </source>
</evidence>
<evidence type="ECO:0000313" key="2">
    <source>
        <dbReference type="EMBL" id="POM67932.1"/>
    </source>
</evidence>
<dbReference type="EMBL" id="NCKW01008528">
    <property type="protein sequence ID" value="POM67932.1"/>
    <property type="molecule type" value="Genomic_DNA"/>
</dbReference>
<comment type="caution">
    <text evidence="2">The sequence shown here is derived from an EMBL/GenBank/DDBJ whole genome shotgun (WGS) entry which is preliminary data.</text>
</comment>
<dbReference type="OrthoDB" id="10067602at2759"/>
<accession>A0A2P4XQX0</accession>
<dbReference type="Proteomes" id="UP000237271">
    <property type="component" value="Unassembled WGS sequence"/>
</dbReference>
<dbReference type="AlphaFoldDB" id="A0A2P4XQX0"/>
<keyword evidence="3" id="KW-1185">Reference proteome</keyword>
<name>A0A2P4XQX0_9STRA</name>
<protein>
    <submittedName>
        <fullName evidence="2">Uncharacterized protein</fullName>
    </submittedName>
</protein>
<organism evidence="2 3">
    <name type="scientific">Phytophthora palmivora</name>
    <dbReference type="NCBI Taxonomy" id="4796"/>
    <lineage>
        <taxon>Eukaryota</taxon>
        <taxon>Sar</taxon>
        <taxon>Stramenopiles</taxon>
        <taxon>Oomycota</taxon>
        <taxon>Peronosporomycetes</taxon>
        <taxon>Peronosporales</taxon>
        <taxon>Peronosporaceae</taxon>
        <taxon>Phytophthora</taxon>
    </lineage>
</organism>
<reference evidence="2 3" key="1">
    <citation type="journal article" date="2017" name="Genome Biol. Evol.">
        <title>Phytophthora megakarya and P. palmivora, closely related causal agents of cacao black pod rot, underwent increases in genome sizes and gene numbers by different mechanisms.</title>
        <authorList>
            <person name="Ali S.S."/>
            <person name="Shao J."/>
            <person name="Lary D.J."/>
            <person name="Kronmiller B."/>
            <person name="Shen D."/>
            <person name="Strem M.D."/>
            <person name="Amoako-Attah I."/>
            <person name="Akrofi A.Y."/>
            <person name="Begoude B.A."/>
            <person name="Ten Hoopen G.M."/>
            <person name="Coulibaly K."/>
            <person name="Kebe B.I."/>
            <person name="Melnick R.L."/>
            <person name="Guiltinan M.J."/>
            <person name="Tyler B.M."/>
            <person name="Meinhardt L.W."/>
            <person name="Bailey B.A."/>
        </authorList>
    </citation>
    <scope>NUCLEOTIDE SEQUENCE [LARGE SCALE GENOMIC DNA]</scope>
    <source>
        <strain evidence="3">sbr112.9</strain>
    </source>
</reference>
<sequence length="201" mass="22934">MRDEMQNRPFTCDEAIKCIMTPEKVEQARTELEESLATTRDLMSELGHAGQWRTQVEQSNTLKRELAKKVAIQQKLVKHQWARYYTKYQEFASPVESSEHEDEEKAPSKRANNQPQGESESSGDTSMAIDWTGVFDPENDAPDTIEMKKLRHEIMVAKDQLLRDISNGGKNGSNATYISEEDTIEEPAIYNSSRKTCYHGS</sequence>
<gene>
    <name evidence="2" type="ORF">PHPALM_15969</name>
</gene>
<feature type="compositionally biased region" description="Polar residues" evidence="1">
    <location>
        <begin position="110"/>
        <end position="125"/>
    </location>
</feature>
<proteinExistence type="predicted"/>